<evidence type="ECO:0000313" key="2">
    <source>
        <dbReference type="Proteomes" id="UP001195483"/>
    </source>
</evidence>
<reference evidence="1" key="3">
    <citation type="submission" date="2023-05" db="EMBL/GenBank/DDBJ databases">
        <authorList>
            <person name="Smith C.H."/>
        </authorList>
    </citation>
    <scope>NUCLEOTIDE SEQUENCE</scope>
    <source>
        <strain evidence="1">CHS0354</strain>
        <tissue evidence="1">Mantle</tissue>
    </source>
</reference>
<sequence length="128" mass="14596">MGVEGIIRCYCEQGRRQGHHLHIPNRTKRRLLPPIKMNLTGRPLPPVPNNTIFLPHIAGNKKDEKTEKMKEIANEDITEYDDDVDVVFPGDNKKAWTISNETEHDDDDDILFPGINVARKVPSGKMQN</sequence>
<name>A0AAE0SND9_9BIVA</name>
<accession>A0AAE0SND9</accession>
<reference evidence="1" key="1">
    <citation type="journal article" date="2021" name="Genome Biol. Evol.">
        <title>A High-Quality Reference Genome for a Parasitic Bivalve with Doubly Uniparental Inheritance (Bivalvia: Unionida).</title>
        <authorList>
            <person name="Smith C.H."/>
        </authorList>
    </citation>
    <scope>NUCLEOTIDE SEQUENCE</scope>
    <source>
        <strain evidence="1">CHS0354</strain>
    </source>
</reference>
<comment type="caution">
    <text evidence="1">The sequence shown here is derived from an EMBL/GenBank/DDBJ whole genome shotgun (WGS) entry which is preliminary data.</text>
</comment>
<proteinExistence type="predicted"/>
<dbReference type="AlphaFoldDB" id="A0AAE0SND9"/>
<dbReference type="EMBL" id="JAEAOA010000201">
    <property type="protein sequence ID" value="KAK3595119.1"/>
    <property type="molecule type" value="Genomic_DNA"/>
</dbReference>
<organism evidence="1 2">
    <name type="scientific">Potamilus streckersoni</name>
    <dbReference type="NCBI Taxonomy" id="2493646"/>
    <lineage>
        <taxon>Eukaryota</taxon>
        <taxon>Metazoa</taxon>
        <taxon>Spiralia</taxon>
        <taxon>Lophotrochozoa</taxon>
        <taxon>Mollusca</taxon>
        <taxon>Bivalvia</taxon>
        <taxon>Autobranchia</taxon>
        <taxon>Heteroconchia</taxon>
        <taxon>Palaeoheterodonta</taxon>
        <taxon>Unionida</taxon>
        <taxon>Unionoidea</taxon>
        <taxon>Unionidae</taxon>
        <taxon>Ambleminae</taxon>
        <taxon>Lampsilini</taxon>
        <taxon>Potamilus</taxon>
    </lineage>
</organism>
<reference evidence="1" key="2">
    <citation type="journal article" date="2021" name="Genome Biol. Evol.">
        <title>Developing a high-quality reference genome for a parasitic bivalve with doubly uniparental inheritance (Bivalvia: Unionida).</title>
        <authorList>
            <person name="Smith C.H."/>
        </authorList>
    </citation>
    <scope>NUCLEOTIDE SEQUENCE</scope>
    <source>
        <strain evidence="1">CHS0354</strain>
        <tissue evidence="1">Mantle</tissue>
    </source>
</reference>
<evidence type="ECO:0000313" key="1">
    <source>
        <dbReference type="EMBL" id="KAK3595119.1"/>
    </source>
</evidence>
<protein>
    <submittedName>
        <fullName evidence="1">Uncharacterized protein</fullName>
    </submittedName>
</protein>
<keyword evidence="2" id="KW-1185">Reference proteome</keyword>
<gene>
    <name evidence="1" type="ORF">CHS0354_002373</name>
</gene>
<dbReference type="Proteomes" id="UP001195483">
    <property type="component" value="Unassembled WGS sequence"/>
</dbReference>